<keyword evidence="2" id="KW-0812">Transmembrane</keyword>
<keyword evidence="4" id="KW-1185">Reference proteome</keyword>
<dbReference type="Proteomes" id="UP001142317">
    <property type="component" value="Unassembled WGS sequence"/>
</dbReference>
<evidence type="ECO:0000256" key="1">
    <source>
        <dbReference type="SAM" id="MobiDB-lite"/>
    </source>
</evidence>
<dbReference type="RefSeq" id="WP_271174910.1">
    <property type="nucleotide sequence ID" value="NZ_BSEO01000004.1"/>
</dbReference>
<dbReference type="AlphaFoldDB" id="A0A9W6HGE5"/>
<feature type="transmembrane region" description="Helical" evidence="2">
    <location>
        <begin position="71"/>
        <end position="90"/>
    </location>
</feature>
<sequence length="423" mass="43739">MKPLGLLDGVGDIVGGAVDAVGGVVNFWSDPFGNMYKAGREATIGLSRDIIPAITESTLPNLSMPSFLNTYAVSFALSMMLAVLLLMFQFVRVARGRMSGQDLFESIGMYFPGFILGVSFGPAFGILLIELMRWLTRGIIDWAYGGTVEEMVATFSTLAADDPARITGGAAIGSMVIWAMAIGMLVIPLIFVFQLVVQYFMGVLIPLAVVWIVDAGRRASGLAAVQLWVGMLVIQPLLFLLLGFAFRLNIDAVGQWGNDGFKNLAGLLVAVIAIGLAVFAPFVLIGWATKHLAGAPASDSTPTRPLGPSAPANVRHTPPRSVPQTSTPQAVRSAARPADAQGAVATKIGPQTAGATGRGRAATATSSRAGAAAASGAGTKAVGATAAGAAVAAKGAETVARKSSETAHTTVTPPPVHGKERPE</sequence>
<feature type="transmembrane region" description="Helical" evidence="2">
    <location>
        <begin position="170"/>
        <end position="190"/>
    </location>
</feature>
<keyword evidence="2" id="KW-0472">Membrane</keyword>
<evidence type="ECO:0000313" key="4">
    <source>
        <dbReference type="Proteomes" id="UP001142317"/>
    </source>
</evidence>
<feature type="transmembrane region" description="Helical" evidence="2">
    <location>
        <begin position="196"/>
        <end position="213"/>
    </location>
</feature>
<feature type="region of interest" description="Disordered" evidence="1">
    <location>
        <begin position="374"/>
        <end position="423"/>
    </location>
</feature>
<feature type="region of interest" description="Disordered" evidence="1">
    <location>
        <begin position="296"/>
        <end position="362"/>
    </location>
</feature>
<keyword evidence="2" id="KW-1133">Transmembrane helix</keyword>
<reference evidence="3" key="1">
    <citation type="journal article" date="2014" name="Int. J. Syst. Evol. Microbiol.">
        <title>Complete genome sequence of Corynebacterium casei LMG S-19264T (=DSM 44701T), isolated from a smear-ripened cheese.</title>
        <authorList>
            <consortium name="US DOE Joint Genome Institute (JGI-PGF)"/>
            <person name="Walter F."/>
            <person name="Albersmeier A."/>
            <person name="Kalinowski J."/>
            <person name="Ruckert C."/>
        </authorList>
    </citation>
    <scope>NUCLEOTIDE SEQUENCE</scope>
    <source>
        <strain evidence="3">VKM Ac-1447</strain>
    </source>
</reference>
<feature type="transmembrane region" description="Helical" evidence="2">
    <location>
        <begin position="110"/>
        <end position="129"/>
    </location>
</feature>
<protein>
    <submittedName>
        <fullName evidence="3">Uncharacterized protein</fullName>
    </submittedName>
</protein>
<feature type="compositionally biased region" description="Low complexity" evidence="1">
    <location>
        <begin position="374"/>
        <end position="398"/>
    </location>
</feature>
<gene>
    <name evidence="3" type="ORF">GCM10017586_12660</name>
</gene>
<proteinExistence type="predicted"/>
<comment type="caution">
    <text evidence="3">The sequence shown here is derived from an EMBL/GenBank/DDBJ whole genome shotgun (WGS) entry which is preliminary data.</text>
</comment>
<accession>A0A9W6HGE5</accession>
<evidence type="ECO:0000313" key="3">
    <source>
        <dbReference type="EMBL" id="GLJ79584.1"/>
    </source>
</evidence>
<evidence type="ECO:0000256" key="2">
    <source>
        <dbReference type="SAM" id="Phobius"/>
    </source>
</evidence>
<feature type="compositionally biased region" description="Low complexity" evidence="1">
    <location>
        <begin position="352"/>
        <end position="362"/>
    </location>
</feature>
<feature type="transmembrane region" description="Helical" evidence="2">
    <location>
        <begin position="266"/>
        <end position="288"/>
    </location>
</feature>
<feature type="transmembrane region" description="Helical" evidence="2">
    <location>
        <begin position="225"/>
        <end position="246"/>
    </location>
</feature>
<name>A0A9W6HGE5_9MICO</name>
<organism evidence="3 4">
    <name type="scientific">Microbacterium imperiale</name>
    <dbReference type="NCBI Taxonomy" id="33884"/>
    <lineage>
        <taxon>Bacteria</taxon>
        <taxon>Bacillati</taxon>
        <taxon>Actinomycetota</taxon>
        <taxon>Actinomycetes</taxon>
        <taxon>Micrococcales</taxon>
        <taxon>Microbacteriaceae</taxon>
        <taxon>Microbacterium</taxon>
    </lineage>
</organism>
<reference evidence="3" key="2">
    <citation type="submission" date="2023-01" db="EMBL/GenBank/DDBJ databases">
        <authorList>
            <person name="Sun Q."/>
            <person name="Evtushenko L."/>
        </authorList>
    </citation>
    <scope>NUCLEOTIDE SEQUENCE</scope>
    <source>
        <strain evidence="3">VKM Ac-1447</strain>
    </source>
</reference>
<dbReference type="EMBL" id="BSEO01000004">
    <property type="protein sequence ID" value="GLJ79584.1"/>
    <property type="molecule type" value="Genomic_DNA"/>
</dbReference>